<dbReference type="Pfam" id="PF03281">
    <property type="entry name" value="Mab-21"/>
    <property type="match status" value="1"/>
</dbReference>
<evidence type="ECO:0000256" key="2">
    <source>
        <dbReference type="ARBA" id="ARBA00008307"/>
    </source>
</evidence>
<evidence type="ECO:0000256" key="6">
    <source>
        <dbReference type="ARBA" id="ARBA00022741"/>
    </source>
</evidence>
<keyword evidence="5" id="KW-0479">Metal-binding</keyword>
<evidence type="ECO:0000256" key="9">
    <source>
        <dbReference type="SAM" id="MobiDB-lite"/>
    </source>
</evidence>
<accession>A0A8K0EXG9</accession>
<keyword evidence="13" id="KW-1185">Reference proteome</keyword>
<comment type="cofactor">
    <cofactor evidence="1">
        <name>Mg(2+)</name>
        <dbReference type="ChEBI" id="CHEBI:18420"/>
    </cofactor>
</comment>
<dbReference type="SMART" id="SM01265">
    <property type="entry name" value="Mab-21"/>
    <property type="match status" value="1"/>
</dbReference>
<dbReference type="PANTHER" id="PTHR10656">
    <property type="entry name" value="CELL FATE DETERMINING PROTEIN MAB21-RELATED"/>
    <property type="match status" value="1"/>
</dbReference>
<dbReference type="PANTHER" id="PTHR10656:SF42">
    <property type="entry name" value="CYCLIC GMP-AMP SYNTHASE-LIKE PROTEIN-RELATED"/>
    <property type="match status" value="1"/>
</dbReference>
<dbReference type="AlphaFoldDB" id="A0A8K0EXG9"/>
<organism evidence="12 13">
    <name type="scientific">Branchiostoma lanceolatum</name>
    <name type="common">Common lancelet</name>
    <name type="synonym">Amphioxus lanceolatum</name>
    <dbReference type="NCBI Taxonomy" id="7740"/>
    <lineage>
        <taxon>Eukaryota</taxon>
        <taxon>Metazoa</taxon>
        <taxon>Chordata</taxon>
        <taxon>Cephalochordata</taxon>
        <taxon>Leptocardii</taxon>
        <taxon>Amphioxiformes</taxon>
        <taxon>Branchiostomatidae</taxon>
        <taxon>Branchiostoma</taxon>
    </lineage>
</organism>
<evidence type="ECO:0000256" key="3">
    <source>
        <dbReference type="ARBA" id="ARBA00022679"/>
    </source>
</evidence>
<keyword evidence="7" id="KW-0067">ATP-binding</keyword>
<dbReference type="Gene3D" id="3.30.460.90">
    <property type="match status" value="1"/>
</dbReference>
<keyword evidence="8" id="KW-0460">Magnesium</keyword>
<feature type="domain" description="Mab-21-like nucleotidyltransferase" evidence="10">
    <location>
        <begin position="115"/>
        <end position="336"/>
    </location>
</feature>
<evidence type="ECO:0000256" key="7">
    <source>
        <dbReference type="ARBA" id="ARBA00022840"/>
    </source>
</evidence>
<feature type="region of interest" description="Disordered" evidence="9">
    <location>
        <begin position="507"/>
        <end position="554"/>
    </location>
</feature>
<dbReference type="Gene3D" id="1.10.1410.40">
    <property type="match status" value="1"/>
</dbReference>
<dbReference type="Pfam" id="PF20266">
    <property type="entry name" value="Mab-21_C"/>
    <property type="match status" value="1"/>
</dbReference>
<dbReference type="InterPro" id="IPR046906">
    <property type="entry name" value="Mab-21_HhH/H2TH-like"/>
</dbReference>
<keyword evidence="4" id="KW-0548">Nucleotidyltransferase</keyword>
<keyword evidence="6" id="KW-0547">Nucleotide-binding</keyword>
<dbReference type="EMBL" id="OV696693">
    <property type="protein sequence ID" value="CAH1272514.1"/>
    <property type="molecule type" value="Genomic_DNA"/>
</dbReference>
<evidence type="ECO:0000313" key="12">
    <source>
        <dbReference type="EMBL" id="CAH1272514.1"/>
    </source>
</evidence>
<dbReference type="GO" id="GO:0046872">
    <property type="term" value="F:metal ion binding"/>
    <property type="evidence" value="ECO:0007669"/>
    <property type="project" value="UniProtKB-KW"/>
</dbReference>
<reference evidence="12" key="1">
    <citation type="submission" date="2022-01" db="EMBL/GenBank/DDBJ databases">
        <authorList>
            <person name="Braso-Vives M."/>
        </authorList>
    </citation>
    <scope>NUCLEOTIDE SEQUENCE</scope>
</reference>
<dbReference type="Proteomes" id="UP000838412">
    <property type="component" value="Chromosome 8"/>
</dbReference>
<comment type="similarity">
    <text evidence="2">Belongs to the mab-21 family.</text>
</comment>
<name>A0A8K0EXG9_BRALA</name>
<protein>
    <submittedName>
        <fullName evidence="12">MAB21L3 protein</fullName>
    </submittedName>
</protein>
<dbReference type="OrthoDB" id="6160741at2759"/>
<feature type="domain" description="Mab-21-like HhH/H2TH-like" evidence="11">
    <location>
        <begin position="346"/>
        <end position="442"/>
    </location>
</feature>
<evidence type="ECO:0000313" key="13">
    <source>
        <dbReference type="Proteomes" id="UP000838412"/>
    </source>
</evidence>
<evidence type="ECO:0000256" key="8">
    <source>
        <dbReference type="ARBA" id="ARBA00022842"/>
    </source>
</evidence>
<evidence type="ECO:0000256" key="4">
    <source>
        <dbReference type="ARBA" id="ARBA00022695"/>
    </source>
</evidence>
<dbReference type="GO" id="GO:0005524">
    <property type="term" value="F:ATP binding"/>
    <property type="evidence" value="ECO:0007669"/>
    <property type="project" value="UniProtKB-KW"/>
</dbReference>
<dbReference type="GO" id="GO:0016779">
    <property type="term" value="F:nucleotidyltransferase activity"/>
    <property type="evidence" value="ECO:0007669"/>
    <property type="project" value="UniProtKB-KW"/>
</dbReference>
<proteinExistence type="inferred from homology"/>
<sequence length="554" mass="61972">MHIHPWPSSDTCVTCRTCAGVRGHRDGGRVGGTLGGTTCGTAGVSRANLANLRVSEVTVMATGLVVQLADRAALQDVEETAAIREAVETTVQALARGVARRDARFECEVIPSGSFYEGTKIVKADEFDFMLCLKTLSLCTTSISGQPGTEDVEMYRTSAQATDPHVYLRLVKPELQEMWTDCLVETSMAATISKKVFGEDIGMVLLNGGKMKATFYHYLKTVLPEVQHEKLTWLGSSLKTLERILGKEGGEVRGVPEALDFAWDGDKSKRISVDVCLTLHVNRWSRLSDVDRRYGPSHPHNEIIEEAIEQGFHVVPKFQFYWRLSWSRAEASLLANIFKKAPPARQIYKVAKLINENSFLDHYNLPSKICDSYTLKTVLFHLWFDTTEAEWADVGSVFLRYFQKLHDSIKEGNLPHFFIKTHNLSPLTDWSVSKAAALEKCIDQIKAATDVDAFLQSRFVIEPTEEVKASIKPLRDRKIRVLTPGLSKPPESLKMENFLRELKKAEIEESRNEEGAVGGKEEDENPKKEVQSTLDDDVKIIETLGDEGHDKANL</sequence>
<evidence type="ECO:0000259" key="10">
    <source>
        <dbReference type="Pfam" id="PF03281"/>
    </source>
</evidence>
<gene>
    <name evidence="12" type="primary">MAB21L3</name>
    <name evidence="12" type="ORF">BLAG_LOCUS24142</name>
</gene>
<dbReference type="InterPro" id="IPR024810">
    <property type="entry name" value="MAB21L/cGLR"/>
</dbReference>
<feature type="compositionally biased region" description="Basic and acidic residues" evidence="9">
    <location>
        <begin position="525"/>
        <end position="554"/>
    </location>
</feature>
<evidence type="ECO:0000256" key="1">
    <source>
        <dbReference type="ARBA" id="ARBA00001946"/>
    </source>
</evidence>
<keyword evidence="3" id="KW-0808">Transferase</keyword>
<evidence type="ECO:0000259" key="11">
    <source>
        <dbReference type="Pfam" id="PF20266"/>
    </source>
</evidence>
<dbReference type="InterPro" id="IPR046903">
    <property type="entry name" value="Mab-21-like_nuc_Trfase"/>
</dbReference>
<evidence type="ECO:0000256" key="5">
    <source>
        <dbReference type="ARBA" id="ARBA00022723"/>
    </source>
</evidence>